<dbReference type="CDD" id="cd13568">
    <property type="entry name" value="PBP2_TAXI_TRAP_like_3"/>
    <property type="match status" value="1"/>
</dbReference>
<proteinExistence type="predicted"/>
<protein>
    <submittedName>
        <fullName evidence="2">C4-dicarboxylate ABC transporter substrate-binding protein</fullName>
    </submittedName>
</protein>
<evidence type="ECO:0000313" key="2">
    <source>
        <dbReference type="EMBL" id="PSV09707.1"/>
    </source>
</evidence>
<organism evidence="2 3">
    <name type="scientific">Photobacterium leiognathi subsp. mandapamensis</name>
    <name type="common">Photobacterium mandapamensis</name>
    <dbReference type="NCBI Taxonomy" id="48408"/>
    <lineage>
        <taxon>Bacteria</taxon>
        <taxon>Pseudomonadati</taxon>
        <taxon>Pseudomonadota</taxon>
        <taxon>Gammaproteobacteria</taxon>
        <taxon>Vibrionales</taxon>
        <taxon>Vibrionaceae</taxon>
        <taxon>Photobacterium</taxon>
    </lineage>
</organism>
<reference evidence="2 3" key="1">
    <citation type="submission" date="2018-03" db="EMBL/GenBank/DDBJ databases">
        <title>Whole genome sequencing of Histamine producing bacteria.</title>
        <authorList>
            <person name="Butler K."/>
        </authorList>
    </citation>
    <scope>NUCLEOTIDE SEQUENCE [LARGE SCALE GENOMIC DNA]</scope>
    <source>
        <strain evidence="2 3">Res.4.1</strain>
    </source>
</reference>
<comment type="caution">
    <text evidence="2">The sequence shown here is derived from an EMBL/GenBank/DDBJ whole genome shotgun (WGS) entry which is preliminary data.</text>
</comment>
<name>A0A2T3KT68_PHOLD</name>
<sequence length="327" mass="36559">MTLRKRVMLRLLALAWCSVITTSYAQSFITIGTGPINGVYYPTGGAICKLVNQERQQHNLRCLVESTTGSIYNINKLKDQEFDFGIVQSDWQFHGYNGTNQFSSQGPYNKMRAILSLHDEPFNIIVRKDSGINNLEDLKGKRINIGESGSGDRATMEIVMDNLGWDHNDFQHISIPPAERSEALCNNKIDAYIFLVGHPNGAIKEAAVYCNAKMISANGKNIDKIISTHPFYAKSITPNGIYKGINKDIESFGVSATLISSTDVSDETVYALTKSIFENFDTFKRLHPAFANLNKTDMLKNGLSIPFHSGAVRYYQEAGYLQVNEQY</sequence>
<dbReference type="Proteomes" id="UP000240530">
    <property type="component" value="Unassembled WGS sequence"/>
</dbReference>
<keyword evidence="1" id="KW-0732">Signal</keyword>
<dbReference type="AlphaFoldDB" id="A0A2T3KT68"/>
<feature type="chain" id="PRO_5015679483" evidence="1">
    <location>
        <begin position="26"/>
        <end position="327"/>
    </location>
</feature>
<dbReference type="RefSeq" id="WP_107185440.1">
    <property type="nucleotide sequence ID" value="NZ_JAWQGC010000009.1"/>
</dbReference>
<dbReference type="EMBL" id="PYNS01000016">
    <property type="protein sequence ID" value="PSV09707.1"/>
    <property type="molecule type" value="Genomic_DNA"/>
</dbReference>
<evidence type="ECO:0000256" key="1">
    <source>
        <dbReference type="SAM" id="SignalP"/>
    </source>
</evidence>
<evidence type="ECO:0000313" key="3">
    <source>
        <dbReference type="Proteomes" id="UP000240530"/>
    </source>
</evidence>
<feature type="signal peptide" evidence="1">
    <location>
        <begin position="1"/>
        <end position="25"/>
    </location>
</feature>
<dbReference type="NCBIfam" id="TIGR02122">
    <property type="entry name" value="TRAP_TAXI"/>
    <property type="match status" value="1"/>
</dbReference>
<gene>
    <name evidence="2" type="ORF">C0W93_13820</name>
</gene>
<dbReference type="PANTHER" id="PTHR42941:SF1">
    <property type="entry name" value="SLL1037 PROTEIN"/>
    <property type="match status" value="1"/>
</dbReference>
<dbReference type="PANTHER" id="PTHR42941">
    <property type="entry name" value="SLL1037 PROTEIN"/>
    <property type="match status" value="1"/>
</dbReference>
<dbReference type="SUPFAM" id="SSF53850">
    <property type="entry name" value="Periplasmic binding protein-like II"/>
    <property type="match status" value="1"/>
</dbReference>
<dbReference type="InterPro" id="IPR011852">
    <property type="entry name" value="TRAP_TAXI"/>
</dbReference>
<dbReference type="Pfam" id="PF16868">
    <property type="entry name" value="NMT1_3"/>
    <property type="match status" value="1"/>
</dbReference>
<dbReference type="Gene3D" id="3.40.190.10">
    <property type="entry name" value="Periplasmic binding protein-like II"/>
    <property type="match status" value="2"/>
</dbReference>
<accession>A0A2T3KT68</accession>